<name>A0ACC1J3L2_9FUNG</name>
<dbReference type="Proteomes" id="UP001150603">
    <property type="component" value="Unassembled WGS sequence"/>
</dbReference>
<keyword evidence="2" id="KW-1185">Reference proteome</keyword>
<proteinExistence type="predicted"/>
<evidence type="ECO:0000313" key="2">
    <source>
        <dbReference type="Proteomes" id="UP001150603"/>
    </source>
</evidence>
<accession>A0ACC1J3L2</accession>
<gene>
    <name evidence="1" type="ORF">FBU59_005143</name>
</gene>
<reference evidence="1" key="1">
    <citation type="submission" date="2022-07" db="EMBL/GenBank/DDBJ databases">
        <title>Phylogenomic reconstructions and comparative analyses of Kickxellomycotina fungi.</title>
        <authorList>
            <person name="Reynolds N.K."/>
            <person name="Stajich J.E."/>
            <person name="Barry K."/>
            <person name="Grigoriev I.V."/>
            <person name="Crous P."/>
            <person name="Smith M.E."/>
        </authorList>
    </citation>
    <scope>NUCLEOTIDE SEQUENCE</scope>
    <source>
        <strain evidence="1">NRRL 5244</strain>
    </source>
</reference>
<protein>
    <submittedName>
        <fullName evidence="1">Uncharacterized protein</fullName>
    </submittedName>
</protein>
<evidence type="ECO:0000313" key="1">
    <source>
        <dbReference type="EMBL" id="KAJ1936172.1"/>
    </source>
</evidence>
<sequence length="466" mass="50728">MSRLLTCLVNEKLVQACCVTTTANTTGVQFLVVAGKDCQWEAQAQAQALWAPGTLVFQLRHQPIVEQTGVFDNVRCVRMLDPDDLGVWAWRTCSEGLARWTGTVVTCPTEVVQQMREWNGLAVEAVQGICSELESSIRHQEHAYAHRSSQPQLDVNKSRVIDWEQSIVEGHATHPMHRARHAEAPLEPITPSTDLRHLRLGFVAVPRSGMIIQGDYDSLLLPLFRSAEPSCDADTDCTSMLDAVDGENEVIVPVHPLHMAAVRAKFGFARPLPFSAPAEAQASLRTVSPAALEASGYDIKLPLGAKTSSALRTVSPWSAFLGPQLAPIVPQMLQAAGAPLVASEPASIIVRDEDTDLAKYLACIVRVSAQKLCQYNRDARPVVAAALTERNAAGQSVAVDVLGLHSHTQRLAFLRTYVARLFAAFLPPILSHGFTFEAHQQNTLVVLSATTGLPIQFVIRDFGGIM</sequence>
<feature type="non-terminal residue" evidence="1">
    <location>
        <position position="466"/>
    </location>
</feature>
<dbReference type="EMBL" id="JANBPW010003975">
    <property type="protein sequence ID" value="KAJ1936172.1"/>
    <property type="molecule type" value="Genomic_DNA"/>
</dbReference>
<organism evidence="1 2">
    <name type="scientific">Linderina macrospora</name>
    <dbReference type="NCBI Taxonomy" id="4868"/>
    <lineage>
        <taxon>Eukaryota</taxon>
        <taxon>Fungi</taxon>
        <taxon>Fungi incertae sedis</taxon>
        <taxon>Zoopagomycota</taxon>
        <taxon>Kickxellomycotina</taxon>
        <taxon>Kickxellomycetes</taxon>
        <taxon>Kickxellales</taxon>
        <taxon>Kickxellaceae</taxon>
        <taxon>Linderina</taxon>
    </lineage>
</organism>
<comment type="caution">
    <text evidence="1">The sequence shown here is derived from an EMBL/GenBank/DDBJ whole genome shotgun (WGS) entry which is preliminary data.</text>
</comment>